<accession>A0A6N3GFL0</accession>
<dbReference type="EMBL" id="CACRUT010000029">
    <property type="protein sequence ID" value="VYU63487.1"/>
    <property type="molecule type" value="Genomic_DNA"/>
</dbReference>
<dbReference type="AlphaFoldDB" id="A0A6N3GFL0"/>
<organism evidence="1">
    <name type="scientific">Paraprevotella clara</name>
    <dbReference type="NCBI Taxonomy" id="454154"/>
    <lineage>
        <taxon>Bacteria</taxon>
        <taxon>Pseudomonadati</taxon>
        <taxon>Bacteroidota</taxon>
        <taxon>Bacteroidia</taxon>
        <taxon>Bacteroidales</taxon>
        <taxon>Prevotellaceae</taxon>
        <taxon>Paraprevotella</taxon>
    </lineage>
</organism>
<sequence length="65" mass="7429">MANRRISVYIPQTNPLTCPIDKFFIVRQTKNHLAVIDFSFGAEKNPAFQLTCSPKQKSRKAGYLQ</sequence>
<gene>
    <name evidence="1" type="ORF">PCLFYP37_03415</name>
</gene>
<reference evidence="1" key="1">
    <citation type="submission" date="2019-11" db="EMBL/GenBank/DDBJ databases">
        <authorList>
            <person name="Feng L."/>
        </authorList>
    </citation>
    <scope>NUCLEOTIDE SEQUENCE</scope>
    <source>
        <strain evidence="1">PclaraLFYP37</strain>
    </source>
</reference>
<proteinExistence type="predicted"/>
<evidence type="ECO:0000313" key="1">
    <source>
        <dbReference type="EMBL" id="VYU63487.1"/>
    </source>
</evidence>
<protein>
    <submittedName>
        <fullName evidence="1">Uncharacterized protein</fullName>
    </submittedName>
</protein>
<name>A0A6N3GFL0_9BACT</name>